<protein>
    <submittedName>
        <fullName evidence="1">NAD-P-binding protein</fullName>
    </submittedName>
</protein>
<organism evidence="1 2">
    <name type="scientific">Auriscalpium vulgare</name>
    <dbReference type="NCBI Taxonomy" id="40419"/>
    <lineage>
        <taxon>Eukaryota</taxon>
        <taxon>Fungi</taxon>
        <taxon>Dikarya</taxon>
        <taxon>Basidiomycota</taxon>
        <taxon>Agaricomycotina</taxon>
        <taxon>Agaricomycetes</taxon>
        <taxon>Russulales</taxon>
        <taxon>Auriscalpiaceae</taxon>
        <taxon>Auriscalpium</taxon>
    </lineage>
</organism>
<evidence type="ECO:0000313" key="2">
    <source>
        <dbReference type="Proteomes" id="UP000814033"/>
    </source>
</evidence>
<dbReference type="EMBL" id="MU275861">
    <property type="protein sequence ID" value="KAI0050522.1"/>
    <property type="molecule type" value="Genomic_DNA"/>
</dbReference>
<keyword evidence="2" id="KW-1185">Reference proteome</keyword>
<name>A0ACB8S2Z3_9AGAM</name>
<sequence>MPRVLVTGAAGFLGAHVVEQLLTAGYEVRGTARSASAPKLRTAYASFGTKFEVAVVEDLGASDLKDAFRGIDALIHVASPLPGSQAVDVVLKNAVSRVLRILENASSAGISKVVITNSIVSLASPEKLWSDTVSLGERDYSSLTFDDAMKPDMPHFVVYCASKTLAERAIWRYAQDHPELDITTVHPPSLFGPAGRGQVLESPATGTNRFIYQLISGPRGRPLQHGAMLPFYLHIVDCARAHVLALNVPPSREPKRVVVCAGRFSWKQAVEHLTQVRPQLVSRLPDIKDDEPPARPSAAIDASSAARLLGITQYISWEETLVQTVDDLLRREGAG</sequence>
<comment type="caution">
    <text evidence="1">The sequence shown here is derived from an EMBL/GenBank/DDBJ whole genome shotgun (WGS) entry which is preliminary data.</text>
</comment>
<reference evidence="1" key="2">
    <citation type="journal article" date="2022" name="New Phytol.">
        <title>Evolutionary transition to the ectomycorrhizal habit in the genomes of a hyperdiverse lineage of mushroom-forming fungi.</title>
        <authorList>
            <person name="Looney B."/>
            <person name="Miyauchi S."/>
            <person name="Morin E."/>
            <person name="Drula E."/>
            <person name="Courty P.E."/>
            <person name="Kohler A."/>
            <person name="Kuo A."/>
            <person name="LaButti K."/>
            <person name="Pangilinan J."/>
            <person name="Lipzen A."/>
            <person name="Riley R."/>
            <person name="Andreopoulos W."/>
            <person name="He G."/>
            <person name="Johnson J."/>
            <person name="Nolan M."/>
            <person name="Tritt A."/>
            <person name="Barry K.W."/>
            <person name="Grigoriev I.V."/>
            <person name="Nagy L.G."/>
            <person name="Hibbett D."/>
            <person name="Henrissat B."/>
            <person name="Matheny P.B."/>
            <person name="Labbe J."/>
            <person name="Martin F.M."/>
        </authorList>
    </citation>
    <scope>NUCLEOTIDE SEQUENCE</scope>
    <source>
        <strain evidence="1">FP105234-sp</strain>
    </source>
</reference>
<gene>
    <name evidence="1" type="ORF">FA95DRAFT_1555649</name>
</gene>
<reference evidence="1" key="1">
    <citation type="submission" date="2021-02" db="EMBL/GenBank/DDBJ databases">
        <authorList>
            <consortium name="DOE Joint Genome Institute"/>
            <person name="Ahrendt S."/>
            <person name="Looney B.P."/>
            <person name="Miyauchi S."/>
            <person name="Morin E."/>
            <person name="Drula E."/>
            <person name="Courty P.E."/>
            <person name="Chicoki N."/>
            <person name="Fauchery L."/>
            <person name="Kohler A."/>
            <person name="Kuo A."/>
            <person name="Labutti K."/>
            <person name="Pangilinan J."/>
            <person name="Lipzen A."/>
            <person name="Riley R."/>
            <person name="Andreopoulos W."/>
            <person name="He G."/>
            <person name="Johnson J."/>
            <person name="Barry K.W."/>
            <person name="Grigoriev I.V."/>
            <person name="Nagy L."/>
            <person name="Hibbett D."/>
            <person name="Henrissat B."/>
            <person name="Matheny P.B."/>
            <person name="Labbe J."/>
            <person name="Martin F."/>
        </authorList>
    </citation>
    <scope>NUCLEOTIDE SEQUENCE</scope>
    <source>
        <strain evidence="1">FP105234-sp</strain>
    </source>
</reference>
<evidence type="ECO:0000313" key="1">
    <source>
        <dbReference type="EMBL" id="KAI0050522.1"/>
    </source>
</evidence>
<proteinExistence type="predicted"/>
<accession>A0ACB8S2Z3</accession>
<dbReference type="Proteomes" id="UP000814033">
    <property type="component" value="Unassembled WGS sequence"/>
</dbReference>